<evidence type="ECO:0000313" key="1">
    <source>
        <dbReference type="EMBL" id="OKH49495.1"/>
    </source>
</evidence>
<sequence>MLRLLWGDPRFLVMSWLARFIPIREWVACRGNYISPAVIDSTVIHETEGTCPLMSPDQVARLMHANGYYVGFSLRPSILQELLTFAKTTPCYANRNPSQPFYIQHKDKLEQELGTPLLVAGYLDDHESCRAYQHIKHDPYLLAIASQYLNHPAVYLRGELAWGFPAPNTLDDKIKTARVYHCDINDFKTIKFFFYLTEVGEGEGPHVYMRGTHRTRTFDHQRMGQGCAAIADETLVQTYGRDRVQVVTGAAGLGFAGDPYCLHKGTVPTNQARLLLQLEFGITPYRVWYF</sequence>
<organism evidence="1 2">
    <name type="scientific">Phormidium tenue NIES-30</name>
    <dbReference type="NCBI Taxonomy" id="549789"/>
    <lineage>
        <taxon>Bacteria</taxon>
        <taxon>Bacillati</taxon>
        <taxon>Cyanobacteriota</taxon>
        <taxon>Cyanophyceae</taxon>
        <taxon>Oscillatoriophycideae</taxon>
        <taxon>Oscillatoriales</taxon>
        <taxon>Oscillatoriaceae</taxon>
        <taxon>Phormidium</taxon>
    </lineage>
</organism>
<dbReference type="EMBL" id="MRCG01000003">
    <property type="protein sequence ID" value="OKH49495.1"/>
    <property type="molecule type" value="Genomic_DNA"/>
</dbReference>
<dbReference type="AlphaFoldDB" id="A0A1U7J8D7"/>
<accession>A0A1U7J8D7</accession>
<dbReference type="OrthoDB" id="324927at2"/>
<proteinExistence type="predicted"/>
<evidence type="ECO:0000313" key="2">
    <source>
        <dbReference type="Proteomes" id="UP000185557"/>
    </source>
</evidence>
<evidence type="ECO:0008006" key="3">
    <source>
        <dbReference type="Google" id="ProtNLM"/>
    </source>
</evidence>
<protein>
    <recommendedName>
        <fullName evidence="3">Phytanoyl-CoA dioxygenase</fullName>
    </recommendedName>
</protein>
<name>A0A1U7J8D7_9CYAN</name>
<dbReference type="Proteomes" id="UP000185557">
    <property type="component" value="Unassembled WGS sequence"/>
</dbReference>
<keyword evidence="2" id="KW-1185">Reference proteome</keyword>
<dbReference type="STRING" id="549789.NIES30_06520"/>
<gene>
    <name evidence="1" type="ORF">NIES30_06520</name>
</gene>
<dbReference type="SUPFAM" id="SSF51197">
    <property type="entry name" value="Clavaminate synthase-like"/>
    <property type="match status" value="1"/>
</dbReference>
<reference evidence="1 2" key="1">
    <citation type="submission" date="2016-11" db="EMBL/GenBank/DDBJ databases">
        <title>Draft Genome Sequences of Nine Cyanobacterial Strains from Diverse Habitats.</title>
        <authorList>
            <person name="Zhu T."/>
            <person name="Hou S."/>
            <person name="Lu X."/>
            <person name="Hess W.R."/>
        </authorList>
    </citation>
    <scope>NUCLEOTIDE SEQUENCE [LARGE SCALE GENOMIC DNA]</scope>
    <source>
        <strain evidence="1 2">NIES-30</strain>
    </source>
</reference>
<dbReference type="Gene3D" id="2.60.120.620">
    <property type="entry name" value="q2cbj1_9rhob like domain"/>
    <property type="match status" value="1"/>
</dbReference>
<dbReference type="RefSeq" id="WP_073607602.1">
    <property type="nucleotide sequence ID" value="NZ_MRCG01000003.1"/>
</dbReference>
<comment type="caution">
    <text evidence="1">The sequence shown here is derived from an EMBL/GenBank/DDBJ whole genome shotgun (WGS) entry which is preliminary data.</text>
</comment>